<dbReference type="Pfam" id="PF00271">
    <property type="entry name" value="Helicase_C"/>
    <property type="match status" value="1"/>
</dbReference>
<name>A0A3M7TMQ1_9BACI</name>
<evidence type="ECO:0000256" key="1">
    <source>
        <dbReference type="ARBA" id="ARBA00022801"/>
    </source>
</evidence>
<dbReference type="SMART" id="SM00487">
    <property type="entry name" value="DEXDc"/>
    <property type="match status" value="1"/>
</dbReference>
<dbReference type="GO" id="GO:0016787">
    <property type="term" value="F:hydrolase activity"/>
    <property type="evidence" value="ECO:0007669"/>
    <property type="project" value="UniProtKB-KW"/>
</dbReference>
<dbReference type="Pfam" id="PF04434">
    <property type="entry name" value="SWIM"/>
    <property type="match status" value="1"/>
</dbReference>
<dbReference type="PROSITE" id="PS51192">
    <property type="entry name" value="HELICASE_ATP_BIND_1"/>
    <property type="match status" value="1"/>
</dbReference>
<feature type="domain" description="Helicase C-terminal" evidence="5">
    <location>
        <begin position="911"/>
        <end position="1068"/>
    </location>
</feature>
<dbReference type="SMART" id="SM00490">
    <property type="entry name" value="HELICc"/>
    <property type="match status" value="1"/>
</dbReference>
<dbReference type="Pfam" id="PF00176">
    <property type="entry name" value="SNF2-rel_dom"/>
    <property type="match status" value="1"/>
</dbReference>
<keyword evidence="2" id="KW-0479">Metal-binding</keyword>
<dbReference type="GO" id="GO:0005524">
    <property type="term" value="F:ATP binding"/>
    <property type="evidence" value="ECO:0007669"/>
    <property type="project" value="InterPro"/>
</dbReference>
<keyword evidence="1" id="KW-0378">Hydrolase</keyword>
<protein>
    <submittedName>
        <fullName evidence="6">Helicase SNF2</fullName>
    </submittedName>
</protein>
<gene>
    <name evidence="6" type="ORF">EBO34_16545</name>
</gene>
<dbReference type="CDD" id="cd18793">
    <property type="entry name" value="SF2_C_SNF"/>
    <property type="match status" value="1"/>
</dbReference>
<dbReference type="InterPro" id="IPR013663">
    <property type="entry name" value="Helicase_SWF/SNF/SWI_bac"/>
</dbReference>
<evidence type="ECO:0000256" key="2">
    <source>
        <dbReference type="PROSITE-ProRule" id="PRU00325"/>
    </source>
</evidence>
<dbReference type="Gene3D" id="3.40.50.300">
    <property type="entry name" value="P-loop containing nucleotide triphosphate hydrolases"/>
    <property type="match status" value="1"/>
</dbReference>
<dbReference type="InterPro" id="IPR001650">
    <property type="entry name" value="Helicase_C-like"/>
</dbReference>
<dbReference type="Proteomes" id="UP000278746">
    <property type="component" value="Unassembled WGS sequence"/>
</dbReference>
<dbReference type="InterPro" id="IPR007527">
    <property type="entry name" value="Znf_SWIM"/>
</dbReference>
<dbReference type="SUPFAM" id="SSF52540">
    <property type="entry name" value="P-loop containing nucleoside triphosphate hydrolases"/>
    <property type="match status" value="2"/>
</dbReference>
<reference evidence="6 7" key="1">
    <citation type="submission" date="2018-10" db="EMBL/GenBank/DDBJ databases">
        <title>Bacillus Keqinensis sp. nov., a moderately halophilic bacterium isolated from a saline-alkaline lake.</title>
        <authorList>
            <person name="Wang H."/>
        </authorList>
    </citation>
    <scope>NUCLEOTIDE SEQUENCE [LARGE SCALE GENOMIC DNA]</scope>
    <source>
        <strain evidence="6 7">KQ-3</strain>
    </source>
</reference>
<dbReference type="Gene3D" id="3.40.50.10810">
    <property type="entry name" value="Tandem AAA-ATPase domain"/>
    <property type="match status" value="1"/>
</dbReference>
<dbReference type="PROSITE" id="PS51194">
    <property type="entry name" value="HELICASE_CTER"/>
    <property type="match status" value="1"/>
</dbReference>
<evidence type="ECO:0000313" key="6">
    <source>
        <dbReference type="EMBL" id="RNA66815.1"/>
    </source>
</evidence>
<dbReference type="InterPro" id="IPR038718">
    <property type="entry name" value="SNF2-like_sf"/>
</dbReference>
<keyword evidence="2" id="KW-0863">Zinc-finger</keyword>
<organism evidence="6 7">
    <name type="scientific">Alteribacter keqinensis</name>
    <dbReference type="NCBI Taxonomy" id="2483800"/>
    <lineage>
        <taxon>Bacteria</taxon>
        <taxon>Bacillati</taxon>
        <taxon>Bacillota</taxon>
        <taxon>Bacilli</taxon>
        <taxon>Bacillales</taxon>
        <taxon>Bacillaceae</taxon>
        <taxon>Alteribacter</taxon>
    </lineage>
</organism>
<dbReference type="PANTHER" id="PTHR10799">
    <property type="entry name" value="SNF2/RAD54 HELICASE FAMILY"/>
    <property type="match status" value="1"/>
</dbReference>
<keyword evidence="6" id="KW-0547">Nucleotide-binding</keyword>
<dbReference type="FunFam" id="3.40.50.300:FF:000533">
    <property type="entry name" value="Helicase, Snf2 family"/>
    <property type="match status" value="1"/>
</dbReference>
<evidence type="ECO:0000259" key="4">
    <source>
        <dbReference type="PROSITE" id="PS51192"/>
    </source>
</evidence>
<keyword evidence="2" id="KW-0862">Zinc</keyword>
<dbReference type="Pfam" id="PF08455">
    <property type="entry name" value="SNF2_assoc"/>
    <property type="match status" value="1"/>
</dbReference>
<sequence length="1078" mass="123085">MFRGLTEDRIKDASSSATVFSRGRRYFEDGAVEDLSFSSVAEVYEATVIGMDDYDVMVDVNNGNIDIASARCTCQAFDTYPGLCKHLSAFLLQILHEAGKNKRGRLTPVTGATVGRKDHAKSLIESFNQVYDRKKESFSEKEQLQVEFTLNLTSSWGTYSGAIDLEMKIGPKRRYVVKDIKEFLFAMEQSDAVRFSKLFTYHPSDYSFKDEDLRVFRQLSRIFHVEEEILSFGYRNSGLNDDKRRMQIPNSFLKDTLEALKVCDVKVETNMGAGDHFTGLDVEYNPEKLPLHFTLQYLDEERQQYQLRFTSKEKLMVIGEKYNVAFFDGTFYFITDEEKRTLLTIDRQFADIEEVTVPKEQMMDFSSVVLPQLMAVGTVDVAPDVKQLIKAEPLTGKLYVDMVDDMATARLEFVYGDMTLSPFDLEQPDSEEIVVRDVEKEMLLLSQIESLPFKYNGKELYLEVWEDVLDFLLVELPVLSEMMEVYTTSEVQRFIHTPVDDPKIHVEKNERMNLLDITFQFEGIEGGEIEAMLTALAENRKYYKLSNGAYMNLQDERFANMKQVLEQMPTPMDGYARQSQVPLMQAFLLDEAGAESIKRGKRFRELLERIYHPEEVDTTVPKTLNATMREYQKVGFGWLKTLGTYGFGGILADDMGLGKTIQTIAYLLSEKADGKEGQALIVCPSSLVYNWQKEIQRFAPSLSTAVISGPSAERLSLLEGAKEADVVITSYPLLRRDTEHYIKTVFSVFILDEAQYVKNDWTQTARAVKAIRASQAFALSGTPIENSLDELYSIFEVVLPGLFRSKKAFKEMKETDVAKRVRPFVLRRVKEDVLSDLPDKIENVQFTELSDSQKAVYLAQLQMLKNEVKTAIREDSFQENRMKILAGLTRLRQICCHPKLFMENYTGNSGKLDRLMEYLKEAVPSGKRVVIFSQFTKMLAMIRLELEKHGWKYHYLDGKTPSSDRVAMTEEYNAGGKPLFLISLKAGGTGLNLTGGDTVILFDSWWNPAVEEQAADRVHRFGQKKVVQVVKLVTAGTIEEKIHQLQDQKRELMDKVIQTGETSITSLNKDDIQELLQV</sequence>
<keyword evidence="7" id="KW-1185">Reference proteome</keyword>
<dbReference type="PROSITE" id="PS50966">
    <property type="entry name" value="ZF_SWIM"/>
    <property type="match status" value="1"/>
</dbReference>
<dbReference type="InterPro" id="IPR027417">
    <property type="entry name" value="P-loop_NTPase"/>
</dbReference>
<comment type="caution">
    <text evidence="6">The sequence shown here is derived from an EMBL/GenBank/DDBJ whole genome shotgun (WGS) entry which is preliminary data.</text>
</comment>
<feature type="domain" description="Helicase ATP-binding" evidence="4">
    <location>
        <begin position="640"/>
        <end position="801"/>
    </location>
</feature>
<dbReference type="EMBL" id="RHIB01000003">
    <property type="protein sequence ID" value="RNA66815.1"/>
    <property type="molecule type" value="Genomic_DNA"/>
</dbReference>
<dbReference type="CDD" id="cd18012">
    <property type="entry name" value="DEXQc_arch_SWI2_SNF2"/>
    <property type="match status" value="1"/>
</dbReference>
<dbReference type="OrthoDB" id="9760715at2"/>
<dbReference type="InterPro" id="IPR000330">
    <property type="entry name" value="SNF2_N"/>
</dbReference>
<evidence type="ECO:0000313" key="7">
    <source>
        <dbReference type="Proteomes" id="UP000278746"/>
    </source>
</evidence>
<evidence type="ECO:0000259" key="5">
    <source>
        <dbReference type="PROSITE" id="PS51194"/>
    </source>
</evidence>
<feature type="domain" description="SWIM-type" evidence="3">
    <location>
        <begin position="54"/>
        <end position="95"/>
    </location>
</feature>
<keyword evidence="6" id="KW-0347">Helicase</keyword>
<dbReference type="GO" id="GO:0008270">
    <property type="term" value="F:zinc ion binding"/>
    <property type="evidence" value="ECO:0007669"/>
    <property type="project" value="UniProtKB-KW"/>
</dbReference>
<dbReference type="RefSeq" id="WP_122900635.1">
    <property type="nucleotide sequence ID" value="NZ_RHIB01000003.1"/>
</dbReference>
<dbReference type="AlphaFoldDB" id="A0A3M7TMQ1"/>
<proteinExistence type="predicted"/>
<dbReference type="GO" id="GO:0004386">
    <property type="term" value="F:helicase activity"/>
    <property type="evidence" value="ECO:0007669"/>
    <property type="project" value="UniProtKB-KW"/>
</dbReference>
<dbReference type="InterPro" id="IPR014001">
    <property type="entry name" value="Helicase_ATP-bd"/>
</dbReference>
<accession>A0A3M7TMQ1</accession>
<dbReference type="InterPro" id="IPR049730">
    <property type="entry name" value="SNF2/RAD54-like_C"/>
</dbReference>
<evidence type="ECO:0000259" key="3">
    <source>
        <dbReference type="PROSITE" id="PS50966"/>
    </source>
</evidence>
<keyword evidence="6" id="KW-0067">ATP-binding</keyword>